<gene>
    <name evidence="5" type="primary">ydeE_1</name>
    <name evidence="5" type="ORF">bsdcttw_25010</name>
</gene>
<organism evidence="5 6">
    <name type="scientific">Anaerocolumna chitinilytica</name>
    <dbReference type="NCBI Taxonomy" id="1727145"/>
    <lineage>
        <taxon>Bacteria</taxon>
        <taxon>Bacillati</taxon>
        <taxon>Bacillota</taxon>
        <taxon>Clostridia</taxon>
        <taxon>Lachnospirales</taxon>
        <taxon>Lachnospiraceae</taxon>
        <taxon>Anaerocolumna</taxon>
    </lineage>
</organism>
<dbReference type="InterPro" id="IPR050959">
    <property type="entry name" value="MarA-like"/>
</dbReference>
<evidence type="ECO:0000313" key="5">
    <source>
        <dbReference type="EMBL" id="BCJ99460.1"/>
    </source>
</evidence>
<dbReference type="GO" id="GO:0003700">
    <property type="term" value="F:DNA-binding transcription factor activity"/>
    <property type="evidence" value="ECO:0007669"/>
    <property type="project" value="InterPro"/>
</dbReference>
<dbReference type="PRINTS" id="PR00032">
    <property type="entry name" value="HTHARAC"/>
</dbReference>
<name>A0A7I8DM58_9FIRM</name>
<dbReference type="SUPFAM" id="SSF55136">
    <property type="entry name" value="Probable bacterial effector-binding domain"/>
    <property type="match status" value="1"/>
</dbReference>
<dbReference type="RefSeq" id="WP_185255228.1">
    <property type="nucleotide sequence ID" value="NZ_AP023368.1"/>
</dbReference>
<protein>
    <submittedName>
        <fullName evidence="5">Putative HTH-type transcriptional regulator YdeE</fullName>
    </submittedName>
</protein>
<dbReference type="Pfam" id="PF12833">
    <property type="entry name" value="HTH_18"/>
    <property type="match status" value="1"/>
</dbReference>
<dbReference type="PROSITE" id="PS00041">
    <property type="entry name" value="HTH_ARAC_FAMILY_1"/>
    <property type="match status" value="1"/>
</dbReference>
<evidence type="ECO:0000259" key="4">
    <source>
        <dbReference type="PROSITE" id="PS01124"/>
    </source>
</evidence>
<reference evidence="5 6" key="1">
    <citation type="submission" date="2020-08" db="EMBL/GenBank/DDBJ databases">
        <title>Draft genome sequencing of an Anaerocolumna strain isolated from anoxic soil subjected to BSD treatment.</title>
        <authorList>
            <person name="Uek A."/>
            <person name="Tonouchi A."/>
        </authorList>
    </citation>
    <scope>NUCLEOTIDE SEQUENCE [LARGE SCALE GENOMIC DNA]</scope>
    <source>
        <strain evidence="5 6">CTTW</strain>
    </source>
</reference>
<dbReference type="InterPro" id="IPR011256">
    <property type="entry name" value="Reg_factor_effector_dom_sf"/>
</dbReference>
<feature type="domain" description="HTH araC/xylS-type" evidence="4">
    <location>
        <begin position="8"/>
        <end position="106"/>
    </location>
</feature>
<dbReference type="SMART" id="SM00342">
    <property type="entry name" value="HTH_ARAC"/>
    <property type="match status" value="1"/>
</dbReference>
<dbReference type="PANTHER" id="PTHR47504:SF5">
    <property type="entry name" value="RIGHT ORIGIN-BINDING PROTEIN"/>
    <property type="match status" value="1"/>
</dbReference>
<sequence length="277" mass="31612">MDWVDRMNKAIDYIEEHLTEEISEKEINNITACSFSMFQGSFTQITGVSLSEYLRRRKLTCAAYELQNTDEKVIDISLKYGYNSADAFTVAFKRLHGVTPTEARFSGVTLTFYCRIRFSLKIEGVDKMDYTTIERSSFKVIGIRRTTPYGGGTWAIVKSDGSNEKIKEISGIFYDLGLCFGFGDDGSNDYMCGIEWDKEDIEGLDTYQYPSVTWLKFEANGSITGQTLGGVWKRIHEEFLPQSKYKLSGLPTIEKYVKWDDADDMCIVEIWLPVALK</sequence>
<keyword evidence="6" id="KW-1185">Reference proteome</keyword>
<dbReference type="SMART" id="SM00871">
    <property type="entry name" value="AraC_E_bind"/>
    <property type="match status" value="1"/>
</dbReference>
<dbReference type="KEGG" id="acht:bsdcttw_25010"/>
<keyword evidence="1" id="KW-0805">Transcription regulation</keyword>
<keyword evidence="2" id="KW-0238">DNA-binding</keyword>
<dbReference type="AlphaFoldDB" id="A0A7I8DM58"/>
<dbReference type="InterPro" id="IPR018062">
    <property type="entry name" value="HTH_AraC-typ_CS"/>
</dbReference>
<dbReference type="InterPro" id="IPR010499">
    <property type="entry name" value="AraC_E-bd"/>
</dbReference>
<dbReference type="InterPro" id="IPR020449">
    <property type="entry name" value="Tscrpt_reg_AraC-type_HTH"/>
</dbReference>
<dbReference type="Pfam" id="PF06445">
    <property type="entry name" value="GyrI-like"/>
    <property type="match status" value="1"/>
</dbReference>
<dbReference type="InterPro" id="IPR018060">
    <property type="entry name" value="HTH_AraC"/>
</dbReference>
<dbReference type="EMBL" id="AP023368">
    <property type="protein sequence ID" value="BCJ99460.1"/>
    <property type="molecule type" value="Genomic_DNA"/>
</dbReference>
<dbReference type="PROSITE" id="PS01124">
    <property type="entry name" value="HTH_ARAC_FAMILY_2"/>
    <property type="match status" value="1"/>
</dbReference>
<dbReference type="SUPFAM" id="SSF46689">
    <property type="entry name" value="Homeodomain-like"/>
    <property type="match status" value="2"/>
</dbReference>
<dbReference type="GO" id="GO:0043565">
    <property type="term" value="F:sequence-specific DNA binding"/>
    <property type="evidence" value="ECO:0007669"/>
    <property type="project" value="InterPro"/>
</dbReference>
<dbReference type="InterPro" id="IPR029442">
    <property type="entry name" value="GyrI-like"/>
</dbReference>
<keyword evidence="3" id="KW-0804">Transcription</keyword>
<accession>A0A7I8DM58</accession>
<dbReference type="Proteomes" id="UP000515703">
    <property type="component" value="Chromosome"/>
</dbReference>
<reference evidence="5 6" key="2">
    <citation type="submission" date="2020-08" db="EMBL/GenBank/DDBJ databases">
        <authorList>
            <person name="Ueki A."/>
            <person name="Tonouchi A."/>
        </authorList>
    </citation>
    <scope>NUCLEOTIDE SEQUENCE [LARGE SCALE GENOMIC DNA]</scope>
    <source>
        <strain evidence="5 6">CTTW</strain>
    </source>
</reference>
<dbReference type="Gene3D" id="3.20.80.10">
    <property type="entry name" value="Regulatory factor, effector binding domain"/>
    <property type="match status" value="1"/>
</dbReference>
<proteinExistence type="predicted"/>
<evidence type="ECO:0000313" key="6">
    <source>
        <dbReference type="Proteomes" id="UP000515703"/>
    </source>
</evidence>
<dbReference type="PANTHER" id="PTHR47504">
    <property type="entry name" value="RIGHT ORIGIN-BINDING PROTEIN"/>
    <property type="match status" value="1"/>
</dbReference>
<evidence type="ECO:0000256" key="2">
    <source>
        <dbReference type="ARBA" id="ARBA00023125"/>
    </source>
</evidence>
<dbReference type="Gene3D" id="1.10.10.60">
    <property type="entry name" value="Homeodomain-like"/>
    <property type="match status" value="2"/>
</dbReference>
<evidence type="ECO:0000256" key="3">
    <source>
        <dbReference type="ARBA" id="ARBA00023163"/>
    </source>
</evidence>
<evidence type="ECO:0000256" key="1">
    <source>
        <dbReference type="ARBA" id="ARBA00023015"/>
    </source>
</evidence>
<dbReference type="InterPro" id="IPR009057">
    <property type="entry name" value="Homeodomain-like_sf"/>
</dbReference>